<proteinExistence type="predicted"/>
<keyword evidence="1" id="KW-1133">Transmembrane helix</keyword>
<evidence type="ECO:0000313" key="2">
    <source>
        <dbReference type="EMBL" id="KKK76963.1"/>
    </source>
</evidence>
<dbReference type="AlphaFoldDB" id="A0A0F8Y6P2"/>
<gene>
    <name evidence="2" type="ORF">LCGC14_2858360</name>
</gene>
<comment type="caution">
    <text evidence="2">The sequence shown here is derived from an EMBL/GenBank/DDBJ whole genome shotgun (WGS) entry which is preliminary data.</text>
</comment>
<keyword evidence="1" id="KW-0472">Membrane</keyword>
<feature type="transmembrane region" description="Helical" evidence="1">
    <location>
        <begin position="12"/>
        <end position="29"/>
    </location>
</feature>
<accession>A0A0F8Y6P2</accession>
<organism evidence="2">
    <name type="scientific">marine sediment metagenome</name>
    <dbReference type="NCBI Taxonomy" id="412755"/>
    <lineage>
        <taxon>unclassified sequences</taxon>
        <taxon>metagenomes</taxon>
        <taxon>ecological metagenomes</taxon>
    </lineage>
</organism>
<sequence>MTNMRDPQVTGLWIIAIISATITIFVIVAEPAPIITVYNPDGIERVTTIVCRDESIVAGIPTGAKAIGNQAYLSFADNYALALDKLPSVRMGLYTVFSIEDGVIVNSIRTDRTIDPCAGD</sequence>
<protein>
    <submittedName>
        <fullName evidence="2">Uncharacterized protein</fullName>
    </submittedName>
</protein>
<name>A0A0F8Y6P2_9ZZZZ</name>
<evidence type="ECO:0000256" key="1">
    <source>
        <dbReference type="SAM" id="Phobius"/>
    </source>
</evidence>
<dbReference type="EMBL" id="LAZR01055177">
    <property type="protein sequence ID" value="KKK76963.1"/>
    <property type="molecule type" value="Genomic_DNA"/>
</dbReference>
<reference evidence="2" key="1">
    <citation type="journal article" date="2015" name="Nature">
        <title>Complex archaea that bridge the gap between prokaryotes and eukaryotes.</title>
        <authorList>
            <person name="Spang A."/>
            <person name="Saw J.H."/>
            <person name="Jorgensen S.L."/>
            <person name="Zaremba-Niedzwiedzka K."/>
            <person name="Martijn J."/>
            <person name="Lind A.E."/>
            <person name="van Eijk R."/>
            <person name="Schleper C."/>
            <person name="Guy L."/>
            <person name="Ettema T.J."/>
        </authorList>
    </citation>
    <scope>NUCLEOTIDE SEQUENCE</scope>
</reference>
<keyword evidence="1" id="KW-0812">Transmembrane</keyword>